<proteinExistence type="predicted"/>
<dbReference type="STRING" id="1220188.A0A4S3JGF0"/>
<dbReference type="InterPro" id="IPR029058">
    <property type="entry name" value="AB_hydrolase_fold"/>
</dbReference>
<evidence type="ECO:0000259" key="2">
    <source>
        <dbReference type="Pfam" id="PF03959"/>
    </source>
</evidence>
<sequence>MNHITDNIPPDLLPNLSIPNLDKPIKILMIHAHHPPGNDLSTPSRHRILHSQCAAPAHGVRPGHVDLDLGDYRKDKVSGFDQSISYLIKFMEENGPFDGIVGSSAGATVALVVASLLERQDRCEVLDVKIIPSFASSSPTADSKWIIHATKADAFVSYRDSRSAFHCCRNHEIVYFPRGHYIPRLMRTTLAAAEFMIRALGMQDADEWEDV</sequence>
<reference evidence="3 4" key="1">
    <citation type="submission" date="2019-03" db="EMBL/GenBank/DDBJ databases">
        <title>The genome sequence of a newly discovered highly antifungal drug resistant Aspergillus species, Aspergillus tanneri NIH 1004.</title>
        <authorList>
            <person name="Mounaud S."/>
            <person name="Singh I."/>
            <person name="Joardar V."/>
            <person name="Pakala S."/>
            <person name="Pakala S."/>
            <person name="Venepally P."/>
            <person name="Hoover J."/>
            <person name="Nierman W."/>
            <person name="Chung J."/>
            <person name="Losada L."/>
        </authorList>
    </citation>
    <scope>NUCLEOTIDE SEQUENCE [LARGE SCALE GENOMIC DNA]</scope>
    <source>
        <strain evidence="3 4">NIH1004</strain>
    </source>
</reference>
<dbReference type="GO" id="GO:0005737">
    <property type="term" value="C:cytoplasm"/>
    <property type="evidence" value="ECO:0007669"/>
    <property type="project" value="TreeGrafter"/>
</dbReference>
<dbReference type="Proteomes" id="UP000308092">
    <property type="component" value="Unassembled WGS sequence"/>
</dbReference>
<dbReference type="VEuPathDB" id="FungiDB:EYZ11_006034"/>
<name>A0A4S3JGF0_9EURO</name>
<gene>
    <name evidence="3" type="ORF">EYZ11_006034</name>
</gene>
<comment type="caution">
    <text evidence="3">The sequence shown here is derived from an EMBL/GenBank/DDBJ whole genome shotgun (WGS) entry which is preliminary data.</text>
</comment>
<feature type="domain" description="Serine hydrolase" evidence="2">
    <location>
        <begin position="74"/>
        <end position="187"/>
    </location>
</feature>
<keyword evidence="1" id="KW-0378">Hydrolase</keyword>
<dbReference type="PANTHER" id="PTHR48070:SF6">
    <property type="entry name" value="ESTERASE OVCA2"/>
    <property type="match status" value="1"/>
</dbReference>
<dbReference type="SUPFAM" id="SSF53474">
    <property type="entry name" value="alpha/beta-Hydrolases"/>
    <property type="match status" value="1"/>
</dbReference>
<dbReference type="AlphaFoldDB" id="A0A4S3JGF0"/>
<evidence type="ECO:0000313" key="3">
    <source>
        <dbReference type="EMBL" id="THC94469.1"/>
    </source>
</evidence>
<accession>A0A4S3JGF0</accession>
<dbReference type="InterPro" id="IPR050593">
    <property type="entry name" value="LovG"/>
</dbReference>
<dbReference type="PANTHER" id="PTHR48070">
    <property type="entry name" value="ESTERASE OVCA2"/>
    <property type="match status" value="1"/>
</dbReference>
<evidence type="ECO:0000256" key="1">
    <source>
        <dbReference type="ARBA" id="ARBA00022801"/>
    </source>
</evidence>
<organism evidence="3 4">
    <name type="scientific">Aspergillus tanneri</name>
    <dbReference type="NCBI Taxonomy" id="1220188"/>
    <lineage>
        <taxon>Eukaryota</taxon>
        <taxon>Fungi</taxon>
        <taxon>Dikarya</taxon>
        <taxon>Ascomycota</taxon>
        <taxon>Pezizomycotina</taxon>
        <taxon>Eurotiomycetes</taxon>
        <taxon>Eurotiomycetidae</taxon>
        <taxon>Eurotiales</taxon>
        <taxon>Aspergillaceae</taxon>
        <taxon>Aspergillus</taxon>
        <taxon>Aspergillus subgen. Circumdati</taxon>
    </lineage>
</organism>
<dbReference type="GO" id="GO:0016787">
    <property type="term" value="F:hydrolase activity"/>
    <property type="evidence" value="ECO:0007669"/>
    <property type="project" value="UniProtKB-KW"/>
</dbReference>
<evidence type="ECO:0000313" key="4">
    <source>
        <dbReference type="Proteomes" id="UP000308092"/>
    </source>
</evidence>
<dbReference type="Pfam" id="PF03959">
    <property type="entry name" value="FSH1"/>
    <property type="match status" value="1"/>
</dbReference>
<dbReference type="Gene3D" id="3.40.50.1820">
    <property type="entry name" value="alpha/beta hydrolase"/>
    <property type="match status" value="1"/>
</dbReference>
<protein>
    <recommendedName>
        <fullName evidence="2">Serine hydrolase domain-containing protein</fullName>
    </recommendedName>
</protein>
<dbReference type="GO" id="GO:0005634">
    <property type="term" value="C:nucleus"/>
    <property type="evidence" value="ECO:0007669"/>
    <property type="project" value="TreeGrafter"/>
</dbReference>
<keyword evidence="4" id="KW-1185">Reference proteome</keyword>
<dbReference type="EMBL" id="SOSA01000205">
    <property type="protein sequence ID" value="THC94469.1"/>
    <property type="molecule type" value="Genomic_DNA"/>
</dbReference>
<dbReference type="InterPro" id="IPR005645">
    <property type="entry name" value="FSH-like_dom"/>
</dbReference>